<evidence type="ECO:0000256" key="8">
    <source>
        <dbReference type="ARBA" id="ARBA00038436"/>
    </source>
</evidence>
<dbReference type="EMBL" id="FUYX01000015">
    <property type="protein sequence ID" value="SKC11637.1"/>
    <property type="molecule type" value="Genomic_DNA"/>
</dbReference>
<dbReference type="PANTHER" id="PTHR35011">
    <property type="entry name" value="2,3-DIKETO-L-GULONATE TRAP TRANSPORTER SMALL PERMEASE PROTEIN YIAM"/>
    <property type="match status" value="1"/>
</dbReference>
<dbReference type="STRING" id="53254.SAMN05660750_04380"/>
<feature type="transmembrane region" description="Helical" evidence="9">
    <location>
        <begin position="90"/>
        <end position="112"/>
    </location>
</feature>
<feature type="transmembrane region" description="Helical" evidence="9">
    <location>
        <begin position="46"/>
        <end position="69"/>
    </location>
</feature>
<evidence type="ECO:0000259" key="10">
    <source>
        <dbReference type="Pfam" id="PF04290"/>
    </source>
</evidence>
<keyword evidence="5 9" id="KW-0812">Transmembrane</keyword>
<feature type="transmembrane region" description="Helical" evidence="9">
    <location>
        <begin position="21"/>
        <end position="40"/>
    </location>
</feature>
<accession>A0A0Q3I5A7</accession>
<dbReference type="GO" id="GO:0005886">
    <property type="term" value="C:plasma membrane"/>
    <property type="evidence" value="ECO:0007669"/>
    <property type="project" value="UniProtKB-SubCell"/>
</dbReference>
<evidence type="ECO:0000313" key="13">
    <source>
        <dbReference type="Proteomes" id="UP000051562"/>
    </source>
</evidence>
<evidence type="ECO:0000256" key="5">
    <source>
        <dbReference type="ARBA" id="ARBA00022692"/>
    </source>
</evidence>
<feature type="domain" description="Tripartite ATP-independent periplasmic transporters DctQ component" evidence="10">
    <location>
        <begin position="26"/>
        <end position="158"/>
    </location>
</feature>
<evidence type="ECO:0000256" key="2">
    <source>
        <dbReference type="ARBA" id="ARBA00022448"/>
    </source>
</evidence>
<sequence length="181" mass="19566">MKSILRALSAIEDALGWLSAAAMFAIMLIVVCDVVLRYFFHSPLSWAYDLISLYLVAAVFFLSLSAAYTEGAHVNVDILQQTFPPRAIRLSEVVTTAIGAAVFALITYFGALRTLDAYASSDVLSGAIPWPTWPSLALVPLGCGLMTLRLLVQLVAQLLSLATGRDLVPVRIGHGEGEHFE</sequence>
<evidence type="ECO:0000256" key="6">
    <source>
        <dbReference type="ARBA" id="ARBA00022989"/>
    </source>
</evidence>
<keyword evidence="6 9" id="KW-1133">Transmembrane helix</keyword>
<evidence type="ECO:0000256" key="3">
    <source>
        <dbReference type="ARBA" id="ARBA00022475"/>
    </source>
</evidence>
<evidence type="ECO:0000313" key="12">
    <source>
        <dbReference type="EMBL" id="SKC11637.1"/>
    </source>
</evidence>
<keyword evidence="3" id="KW-1003">Cell membrane</keyword>
<dbReference type="Proteomes" id="UP000051562">
    <property type="component" value="Unassembled WGS sequence"/>
</dbReference>
<dbReference type="Proteomes" id="UP000190130">
    <property type="component" value="Unassembled WGS sequence"/>
</dbReference>
<gene>
    <name evidence="11" type="ORF">ARD30_14875</name>
    <name evidence="12" type="ORF">SAMN05660750_04380</name>
</gene>
<comment type="subunit">
    <text evidence="9">The complex comprises the extracytoplasmic solute receptor protein and the two transmembrane proteins.</text>
</comment>
<keyword evidence="7 9" id="KW-0472">Membrane</keyword>
<reference evidence="12 14" key="2">
    <citation type="submission" date="2017-02" db="EMBL/GenBank/DDBJ databases">
        <authorList>
            <person name="Peterson S.W."/>
        </authorList>
    </citation>
    <scope>NUCLEOTIDE SEQUENCE [LARGE SCALE GENOMIC DNA]</scope>
    <source>
        <strain evidence="12 14">DSM 9653</strain>
    </source>
</reference>
<comment type="function">
    <text evidence="9">Part of the tripartite ATP-independent periplasmic (TRAP) transport system.</text>
</comment>
<dbReference type="GO" id="GO:0022857">
    <property type="term" value="F:transmembrane transporter activity"/>
    <property type="evidence" value="ECO:0007669"/>
    <property type="project" value="UniProtKB-UniRule"/>
</dbReference>
<dbReference type="OrthoDB" id="4250245at2"/>
<dbReference type="InterPro" id="IPR055348">
    <property type="entry name" value="DctQ"/>
</dbReference>
<dbReference type="PANTHER" id="PTHR35011:SF10">
    <property type="entry name" value="TRAP TRANSPORTER SMALL PERMEASE PROTEIN"/>
    <property type="match status" value="1"/>
</dbReference>
<evidence type="ECO:0000313" key="11">
    <source>
        <dbReference type="EMBL" id="KQK30135.1"/>
    </source>
</evidence>
<feature type="transmembrane region" description="Helical" evidence="9">
    <location>
        <begin position="132"/>
        <end position="152"/>
    </location>
</feature>
<comment type="subcellular location">
    <subcellularLocation>
        <location evidence="1 9">Cell inner membrane</location>
        <topology evidence="1 9">Multi-pass membrane protein</topology>
    </subcellularLocation>
</comment>
<evidence type="ECO:0000256" key="4">
    <source>
        <dbReference type="ARBA" id="ARBA00022519"/>
    </source>
</evidence>
<dbReference type="Pfam" id="PF04290">
    <property type="entry name" value="DctQ"/>
    <property type="match status" value="1"/>
</dbReference>
<keyword evidence="4 9" id="KW-0997">Cell inner membrane</keyword>
<name>A0A0Q3I5A7_9HYPH</name>
<proteinExistence type="inferred from homology"/>
<evidence type="ECO:0000256" key="9">
    <source>
        <dbReference type="RuleBase" id="RU369079"/>
    </source>
</evidence>
<protein>
    <recommendedName>
        <fullName evidence="9">TRAP transporter small permease protein</fullName>
    </recommendedName>
</protein>
<keyword evidence="13" id="KW-1185">Reference proteome</keyword>
<evidence type="ECO:0000256" key="7">
    <source>
        <dbReference type="ARBA" id="ARBA00023136"/>
    </source>
</evidence>
<evidence type="ECO:0000256" key="1">
    <source>
        <dbReference type="ARBA" id="ARBA00004429"/>
    </source>
</evidence>
<reference evidence="11 13" key="1">
    <citation type="submission" date="2015-10" db="EMBL/GenBank/DDBJ databases">
        <title>Draft genome of Bosea thiooxidans.</title>
        <authorList>
            <person name="Wang X."/>
        </authorList>
    </citation>
    <scope>NUCLEOTIDE SEQUENCE [LARGE SCALE GENOMIC DNA]</scope>
    <source>
        <strain evidence="11 13">CGMCC 9174</strain>
    </source>
</reference>
<dbReference type="GO" id="GO:0015740">
    <property type="term" value="P:C4-dicarboxylate transport"/>
    <property type="evidence" value="ECO:0007669"/>
    <property type="project" value="TreeGrafter"/>
</dbReference>
<evidence type="ECO:0000313" key="14">
    <source>
        <dbReference type="Proteomes" id="UP000190130"/>
    </source>
</evidence>
<dbReference type="InterPro" id="IPR007387">
    <property type="entry name" value="TRAP_DctQ"/>
</dbReference>
<comment type="similarity">
    <text evidence="8 9">Belongs to the TRAP transporter small permease family.</text>
</comment>
<dbReference type="RefSeq" id="WP_055728539.1">
    <property type="nucleotide sequence ID" value="NZ_FUYX01000015.1"/>
</dbReference>
<organism evidence="11 13">
    <name type="scientific">Bosea thiooxidans</name>
    <dbReference type="NCBI Taxonomy" id="53254"/>
    <lineage>
        <taxon>Bacteria</taxon>
        <taxon>Pseudomonadati</taxon>
        <taxon>Pseudomonadota</taxon>
        <taxon>Alphaproteobacteria</taxon>
        <taxon>Hyphomicrobiales</taxon>
        <taxon>Boseaceae</taxon>
        <taxon>Bosea</taxon>
    </lineage>
</organism>
<dbReference type="EMBL" id="LMAR01000042">
    <property type="protein sequence ID" value="KQK30135.1"/>
    <property type="molecule type" value="Genomic_DNA"/>
</dbReference>
<keyword evidence="2 9" id="KW-0813">Transport</keyword>
<dbReference type="AlphaFoldDB" id="A0A0Q3I5A7"/>